<keyword evidence="2" id="KW-1133">Transmembrane helix</keyword>
<proteinExistence type="predicted"/>
<feature type="transmembrane region" description="Helical" evidence="2">
    <location>
        <begin position="17"/>
        <end position="39"/>
    </location>
</feature>
<gene>
    <name evidence="3" type="ordered locus">RPE_2199</name>
</gene>
<accession>Q07PJ3</accession>
<sequence length="289" mass="30195">MRVTLAETTDSALPQRIAAVASVAGHLAVVALALLAGVYPYESVNSGAIAVDIVRADEMPPPQETPSQQQPALDLPQLAPTEQQPASQPASPPESQQTAALDKPQPQQPQATPEKPQPPPQAAAAPTPQQPAAQAATSPAVTSWPPPMAPPQLPDITERYQVMLGLPTDDIASTGQAEMGGGEAAESAKIAKSDTERLRAHVRSCSTLPGSVARTDKVRIVMRIALTPQGRLAAPPALIEASASAKGPALMQAAIKALEACQPYAMLPADKYREWRVLDLGFTPADFEG</sequence>
<name>Q07PJ3_RHOP5</name>
<feature type="compositionally biased region" description="Low complexity" evidence="1">
    <location>
        <begin position="65"/>
        <end position="114"/>
    </location>
</feature>
<dbReference type="AlphaFoldDB" id="Q07PJ3"/>
<dbReference type="STRING" id="316055.RPE_2199"/>
<feature type="compositionally biased region" description="Pro residues" evidence="1">
    <location>
        <begin position="144"/>
        <end position="153"/>
    </location>
</feature>
<dbReference type="HOGENOM" id="CLU_082343_0_0_5"/>
<organism evidence="3">
    <name type="scientific">Rhodopseudomonas palustris (strain BisA53)</name>
    <dbReference type="NCBI Taxonomy" id="316055"/>
    <lineage>
        <taxon>Bacteria</taxon>
        <taxon>Pseudomonadati</taxon>
        <taxon>Pseudomonadota</taxon>
        <taxon>Alphaproteobacteria</taxon>
        <taxon>Hyphomicrobiales</taxon>
        <taxon>Nitrobacteraceae</taxon>
        <taxon>Rhodopseudomonas</taxon>
    </lineage>
</organism>
<dbReference type="Gene3D" id="3.30.1150.10">
    <property type="match status" value="1"/>
</dbReference>
<dbReference type="KEGG" id="rpe:RPE_2199"/>
<feature type="compositionally biased region" description="Low complexity" evidence="1">
    <location>
        <begin position="122"/>
        <end position="140"/>
    </location>
</feature>
<evidence type="ECO:0008006" key="4">
    <source>
        <dbReference type="Google" id="ProtNLM"/>
    </source>
</evidence>
<keyword evidence="2" id="KW-0812">Transmembrane</keyword>
<reference evidence="3" key="1">
    <citation type="submission" date="2006-09" db="EMBL/GenBank/DDBJ databases">
        <title>Complete sequence of Rhodopseudomonas palustris BisA53.</title>
        <authorList>
            <consortium name="US DOE Joint Genome Institute"/>
            <person name="Copeland A."/>
            <person name="Lucas S."/>
            <person name="Lapidus A."/>
            <person name="Barry K."/>
            <person name="Detter J.C."/>
            <person name="Glavina del Rio T."/>
            <person name="Hammon N."/>
            <person name="Israni S."/>
            <person name="Dalin E."/>
            <person name="Tice H."/>
            <person name="Pitluck S."/>
            <person name="Chain P."/>
            <person name="Malfatti S."/>
            <person name="Shin M."/>
            <person name="Vergez L."/>
            <person name="Schmutz J."/>
            <person name="Larimer F."/>
            <person name="Land M."/>
            <person name="Hauser L."/>
            <person name="Pelletier D.A."/>
            <person name="Kyrpides N."/>
            <person name="Kim E."/>
            <person name="Harwood C.S."/>
            <person name="Oda Y."/>
            <person name="Richardson P."/>
        </authorList>
    </citation>
    <scope>NUCLEOTIDE SEQUENCE [LARGE SCALE GENOMIC DNA]</scope>
    <source>
        <strain evidence="3">BisA53</strain>
    </source>
</reference>
<evidence type="ECO:0000313" key="3">
    <source>
        <dbReference type="EMBL" id="ABJ06141.1"/>
    </source>
</evidence>
<evidence type="ECO:0000256" key="2">
    <source>
        <dbReference type="SAM" id="Phobius"/>
    </source>
</evidence>
<dbReference type="EMBL" id="CP000463">
    <property type="protein sequence ID" value="ABJ06141.1"/>
    <property type="molecule type" value="Genomic_DNA"/>
</dbReference>
<evidence type="ECO:0000256" key="1">
    <source>
        <dbReference type="SAM" id="MobiDB-lite"/>
    </source>
</evidence>
<keyword evidence="2" id="KW-0472">Membrane</keyword>
<feature type="region of interest" description="Disordered" evidence="1">
    <location>
        <begin position="58"/>
        <end position="154"/>
    </location>
</feature>
<dbReference type="eggNOG" id="ENOG50333PH">
    <property type="taxonomic scope" value="Bacteria"/>
</dbReference>
<protein>
    <recommendedName>
        <fullName evidence="4">Cell envelope biogenesis protein TolA</fullName>
    </recommendedName>
</protein>